<gene>
    <name evidence="2" type="ORF">GO755_36015</name>
</gene>
<comment type="caution">
    <text evidence="2">The sequence shown here is derived from an EMBL/GenBank/DDBJ whole genome shotgun (WGS) entry which is preliminary data.</text>
</comment>
<evidence type="ECO:0000256" key="1">
    <source>
        <dbReference type="SAM" id="MobiDB-lite"/>
    </source>
</evidence>
<accession>A0A7K1SNU4</accession>
<organism evidence="2 3">
    <name type="scientific">Spirosoma arboris</name>
    <dbReference type="NCBI Taxonomy" id="2682092"/>
    <lineage>
        <taxon>Bacteria</taxon>
        <taxon>Pseudomonadati</taxon>
        <taxon>Bacteroidota</taxon>
        <taxon>Cytophagia</taxon>
        <taxon>Cytophagales</taxon>
        <taxon>Cytophagaceae</taxon>
        <taxon>Spirosoma</taxon>
    </lineage>
</organism>
<evidence type="ECO:0000313" key="3">
    <source>
        <dbReference type="Proteomes" id="UP000436006"/>
    </source>
</evidence>
<sequence>MDILPFRPTLLDVPISYFEYDRQRDTFGNVPAQQTTLRRMGMTKFYRPPIEAIRFESDKAIQDTLKKQLPAFTPVAWLYHRRRDTSFAQKIRQQWPLLMGDVDQKDNPRLNMAELKKHLARLPYILLCAYSVRGGLWFITRLPDEQTPETLAAHFRYLQKLFSHKFGVKLDSTKGGNPTDLRFVSYDSDPYVNENATVMVGVYTPPPPKPRTVDYSRSNGEDESKLLTRLVRFTESAGEGERHATLLKASKLAGGFVAAGRMDEQTAIYALETVASEWPTFSKSQKTIRDGIRYGQATPVYPDSSYERETYGRTQPLLSQNILLTAKPPISTLAVSSNTSESFNGEIETSATGSTSKSNDKVVERIEPIVSLIVTSTVDDILSAPPGTIIRPDPTKIETLVVEPQDFDNYPTECDEVNPLNTIPQIKQQSFFEWQRSCPPFNQLGLASLNKQINTNT</sequence>
<feature type="region of interest" description="Disordered" evidence="1">
    <location>
        <begin position="336"/>
        <end position="359"/>
    </location>
</feature>
<name>A0A7K1SNU4_9BACT</name>
<dbReference type="AlphaFoldDB" id="A0A7K1SNU4"/>
<dbReference type="RefSeq" id="WP_157590283.1">
    <property type="nucleotide sequence ID" value="NZ_WPIN01000023.1"/>
</dbReference>
<feature type="compositionally biased region" description="Polar residues" evidence="1">
    <location>
        <begin position="336"/>
        <end position="357"/>
    </location>
</feature>
<proteinExistence type="predicted"/>
<reference evidence="2 3" key="1">
    <citation type="submission" date="2019-12" db="EMBL/GenBank/DDBJ databases">
        <title>Spirosoma sp. HMF4905 genome sequencing and assembly.</title>
        <authorList>
            <person name="Kang H."/>
            <person name="Cha I."/>
            <person name="Kim H."/>
            <person name="Joh K."/>
        </authorList>
    </citation>
    <scope>NUCLEOTIDE SEQUENCE [LARGE SCALE GENOMIC DNA]</scope>
    <source>
        <strain evidence="2 3">HMF4905</strain>
    </source>
</reference>
<dbReference type="Proteomes" id="UP000436006">
    <property type="component" value="Unassembled WGS sequence"/>
</dbReference>
<keyword evidence="3" id="KW-1185">Reference proteome</keyword>
<dbReference type="EMBL" id="WPIN01000023">
    <property type="protein sequence ID" value="MVM35484.1"/>
    <property type="molecule type" value="Genomic_DNA"/>
</dbReference>
<evidence type="ECO:0000313" key="2">
    <source>
        <dbReference type="EMBL" id="MVM35484.1"/>
    </source>
</evidence>
<protein>
    <submittedName>
        <fullName evidence="2">Uncharacterized protein</fullName>
    </submittedName>
</protein>